<gene>
    <name evidence="2" type="ORF">EDD57_1682</name>
</gene>
<organism evidence="2 3">
    <name type="scientific">Baia soyae</name>
    <dbReference type="NCBI Taxonomy" id="1544746"/>
    <lineage>
        <taxon>Bacteria</taxon>
        <taxon>Bacillati</taxon>
        <taxon>Bacillota</taxon>
        <taxon>Bacilli</taxon>
        <taxon>Bacillales</taxon>
        <taxon>Thermoactinomycetaceae</taxon>
        <taxon>Baia</taxon>
    </lineage>
</organism>
<evidence type="ECO:0000313" key="2">
    <source>
        <dbReference type="EMBL" id="TCP60793.1"/>
    </source>
</evidence>
<reference evidence="2 3" key="1">
    <citation type="submission" date="2019-03" db="EMBL/GenBank/DDBJ databases">
        <title>Genomic Encyclopedia of Type Strains, Phase IV (KMG-IV): sequencing the most valuable type-strain genomes for metagenomic binning, comparative biology and taxonomic classification.</title>
        <authorList>
            <person name="Goeker M."/>
        </authorList>
    </citation>
    <scope>NUCLEOTIDE SEQUENCE [LARGE SCALE GENOMIC DNA]</scope>
    <source>
        <strain evidence="2 3">DSM 46831</strain>
    </source>
</reference>
<dbReference type="InterPro" id="IPR039568">
    <property type="entry name" value="Peptidase_MA-like_dom"/>
</dbReference>
<dbReference type="OrthoDB" id="57539at2"/>
<proteinExistence type="predicted"/>
<dbReference type="Pfam" id="PF13485">
    <property type="entry name" value="Peptidase_MA_2"/>
    <property type="match status" value="1"/>
</dbReference>
<comment type="caution">
    <text evidence="2">The sequence shown here is derived from an EMBL/GenBank/DDBJ whole genome shotgun (WGS) entry which is preliminary data.</text>
</comment>
<evidence type="ECO:0000259" key="1">
    <source>
        <dbReference type="Pfam" id="PF13485"/>
    </source>
</evidence>
<accession>A0A4R2RDA7</accession>
<evidence type="ECO:0000313" key="3">
    <source>
        <dbReference type="Proteomes" id="UP000294746"/>
    </source>
</evidence>
<sequence>MIRLRQIFVIWVSTAIVSLGVGICVGTEETSATTYIRADSHYSPDDVAGIRRLIHRREQVLQAGTWMDWADWIAPSSQSYFQEQKRWFDDAFRYLDRDSYRLQLDKVETTSLGTVAHIKQSYTHHGKQTNNQYLLIVEYDPQKRHWVEVEQPFHQKKTTWGMLKVDRLELLSKEHIYQEAIEKGKSYFQQKLGWIPKPIEIKVFQRADRLAQSVKLSLPSWVGGWNEANQAIKLVSEHSTSSEWEKSGIVHELTHQVISDLTHDNAAYWFQEGAAMYYEELLFPTPQIHIKSEAIWSREQLEMMNLENLSHQDAVRFYESCREQYRRLLKDIGESGMRSFFAEIRKYNRMDVDSSEKIQVCNQRTNRSLQKVFPFFKKGIDQAV</sequence>
<name>A0A4R2RDA7_9BACL</name>
<dbReference type="RefSeq" id="WP_131850015.1">
    <property type="nucleotide sequence ID" value="NZ_SLXV01000068.1"/>
</dbReference>
<feature type="domain" description="Peptidase MA-like" evidence="1">
    <location>
        <begin position="197"/>
        <end position="346"/>
    </location>
</feature>
<protein>
    <recommendedName>
        <fullName evidence="1">Peptidase MA-like domain-containing protein</fullName>
    </recommendedName>
</protein>
<dbReference type="AlphaFoldDB" id="A0A4R2RDA7"/>
<dbReference type="EMBL" id="SLXV01000068">
    <property type="protein sequence ID" value="TCP60793.1"/>
    <property type="molecule type" value="Genomic_DNA"/>
</dbReference>
<dbReference type="Proteomes" id="UP000294746">
    <property type="component" value="Unassembled WGS sequence"/>
</dbReference>
<keyword evidence="3" id="KW-1185">Reference proteome</keyword>